<reference evidence="1 2" key="1">
    <citation type="submission" date="2018-06" db="EMBL/GenBank/DDBJ databases">
        <title>Comparative genomics reveals the genomic features of Rhizophagus irregularis, R. cerebriforme, R. diaphanum and Gigaspora rosea, and their symbiotic lifestyle signature.</title>
        <authorList>
            <person name="Morin E."/>
            <person name="San Clemente H."/>
            <person name="Chen E.C.H."/>
            <person name="De La Providencia I."/>
            <person name="Hainaut M."/>
            <person name="Kuo A."/>
            <person name="Kohler A."/>
            <person name="Murat C."/>
            <person name="Tang N."/>
            <person name="Roy S."/>
            <person name="Loubradou J."/>
            <person name="Henrissat B."/>
            <person name="Grigoriev I.V."/>
            <person name="Corradi N."/>
            <person name="Roux C."/>
            <person name="Martin F.M."/>
        </authorList>
    </citation>
    <scope>NUCLEOTIDE SEQUENCE [LARGE SCALE GENOMIC DNA]</scope>
    <source>
        <strain evidence="1 2">DAOM 227022</strain>
    </source>
</reference>
<organism evidence="1 2">
    <name type="scientific">Glomus cerebriforme</name>
    <dbReference type="NCBI Taxonomy" id="658196"/>
    <lineage>
        <taxon>Eukaryota</taxon>
        <taxon>Fungi</taxon>
        <taxon>Fungi incertae sedis</taxon>
        <taxon>Mucoromycota</taxon>
        <taxon>Glomeromycotina</taxon>
        <taxon>Glomeromycetes</taxon>
        <taxon>Glomerales</taxon>
        <taxon>Glomeraceae</taxon>
        <taxon>Glomus</taxon>
    </lineage>
</organism>
<proteinExistence type="predicted"/>
<sequence>MEFPRKRKNDVEFSHKKPKHFQISLGSILPNDIIANKEDNLGEEKEDYDQDLNYDNLDYDFNYENTKNYRISRVSERAKYHKQIKTSTNNRKTYLCFSGTST</sequence>
<evidence type="ECO:0000313" key="2">
    <source>
        <dbReference type="Proteomes" id="UP000265703"/>
    </source>
</evidence>
<dbReference type="AlphaFoldDB" id="A0A397TLI0"/>
<dbReference type="EMBL" id="QKYT01000011">
    <property type="protein sequence ID" value="RIA98802.1"/>
    <property type="molecule type" value="Genomic_DNA"/>
</dbReference>
<dbReference type="Proteomes" id="UP000265703">
    <property type="component" value="Unassembled WGS sequence"/>
</dbReference>
<keyword evidence="2" id="KW-1185">Reference proteome</keyword>
<gene>
    <name evidence="1" type="ORF">C1645_812286</name>
</gene>
<accession>A0A397TLI0</accession>
<comment type="caution">
    <text evidence="1">The sequence shown here is derived from an EMBL/GenBank/DDBJ whole genome shotgun (WGS) entry which is preliminary data.</text>
</comment>
<evidence type="ECO:0000313" key="1">
    <source>
        <dbReference type="EMBL" id="RIA98802.1"/>
    </source>
</evidence>
<name>A0A397TLI0_9GLOM</name>
<protein>
    <submittedName>
        <fullName evidence="1">Uncharacterized protein</fullName>
    </submittedName>
</protein>